<organism evidence="7 8">
    <name type="scientific">Faecalibacillus intestinalis</name>
    <dbReference type="NCBI Taxonomy" id="1982626"/>
    <lineage>
        <taxon>Bacteria</taxon>
        <taxon>Bacillati</taxon>
        <taxon>Bacillota</taxon>
        <taxon>Erysipelotrichia</taxon>
        <taxon>Erysipelotrichales</taxon>
        <taxon>Coprobacillaceae</taxon>
        <taxon>Faecalibacillus</taxon>
    </lineage>
</organism>
<dbReference type="GO" id="GO:0051536">
    <property type="term" value="F:iron-sulfur cluster binding"/>
    <property type="evidence" value="ECO:0007669"/>
    <property type="project" value="UniProtKB-KW"/>
</dbReference>
<dbReference type="InterPro" id="IPR058240">
    <property type="entry name" value="rSAM_sf"/>
</dbReference>
<evidence type="ECO:0000313" key="7">
    <source>
        <dbReference type="EMBL" id="MCQ5061312.1"/>
    </source>
</evidence>
<dbReference type="PANTHER" id="PTHR43273:SF8">
    <property type="entry name" value="RADICAL SAM DOMAIN PROTEIN"/>
    <property type="match status" value="1"/>
</dbReference>
<evidence type="ECO:0000256" key="3">
    <source>
        <dbReference type="ARBA" id="ARBA00022723"/>
    </source>
</evidence>
<dbReference type="InterPro" id="IPR007197">
    <property type="entry name" value="rSAM"/>
</dbReference>
<dbReference type="Pfam" id="PF04055">
    <property type="entry name" value="Radical_SAM"/>
    <property type="match status" value="1"/>
</dbReference>
<dbReference type="SUPFAM" id="SSF102114">
    <property type="entry name" value="Radical SAM enzymes"/>
    <property type="match status" value="1"/>
</dbReference>
<dbReference type="RefSeq" id="WP_117347413.1">
    <property type="nucleotide sequence ID" value="NZ_JAJDKX010000010.1"/>
</dbReference>
<evidence type="ECO:0000256" key="2">
    <source>
        <dbReference type="ARBA" id="ARBA00022691"/>
    </source>
</evidence>
<dbReference type="SFLD" id="SFLDG01067">
    <property type="entry name" value="SPASM/twitch_domain_containing"/>
    <property type="match status" value="1"/>
</dbReference>
<keyword evidence="2" id="KW-0949">S-adenosyl-L-methionine</keyword>
<dbReference type="NCBIfam" id="TIGR03978">
    <property type="entry name" value="rSAM_paired_1"/>
    <property type="match status" value="1"/>
</dbReference>
<keyword evidence="3" id="KW-0479">Metal-binding</keyword>
<protein>
    <submittedName>
        <fullName evidence="7">His-Xaa-Ser system radical SAM maturase HxsB</fullName>
    </submittedName>
</protein>
<dbReference type="InterPro" id="IPR013785">
    <property type="entry name" value="Aldolase_TIM"/>
</dbReference>
<dbReference type="SFLD" id="SFLDG01386">
    <property type="entry name" value="main_SPASM_domain-containing"/>
    <property type="match status" value="1"/>
</dbReference>
<evidence type="ECO:0000256" key="1">
    <source>
        <dbReference type="ARBA" id="ARBA00001966"/>
    </source>
</evidence>
<dbReference type="EMBL" id="JANGBO010000003">
    <property type="protein sequence ID" value="MCQ5061312.1"/>
    <property type="molecule type" value="Genomic_DNA"/>
</dbReference>
<sequence>MIGPFNFKKINNKLLITNDLGNYEYLTKDEFYQFVNKKLDSSSDLYCRLKEKMFLFDDSIEYYVKAVSPHLRSSKSYLYAATSLHIFVVSNYCNSNCIYCQAQSNQLNSCKMMTKEIAKKSVDFALHSPQKELNFEFQGGEPLSNFEIIKYIVEYTNSVNKEKTIQYSLVSNLSLLTDEMIEFFKKYNVSISTSLDGHELLHNYNRPLSNYPNTYKLLGKTIAKLKENNIPYGAIQTTTKKSLKYPQEIINEYREKGLNNIFIRPLTPLGYALDKWDKIGYTVDEFKTFYKQCLNYILEINKKGIFFKEGHASIFLSKILGGVGINYMELRSPCGASIGQLAYYYDGNIYTCDEGRMLKEMGDESFKIGNVFKGTYDTMAESKLTKTICKYSILEGLPQCSECAYLPYCGTCPVVNYALEKDIVSHSMHNYRCQIYKGMLDIIFELLQNEKNIDIFRGWI</sequence>
<dbReference type="SFLD" id="SFLDS00029">
    <property type="entry name" value="Radical_SAM"/>
    <property type="match status" value="1"/>
</dbReference>
<evidence type="ECO:0000259" key="6">
    <source>
        <dbReference type="Pfam" id="PF04055"/>
    </source>
</evidence>
<dbReference type="GO" id="GO:0046872">
    <property type="term" value="F:metal ion binding"/>
    <property type="evidence" value="ECO:0007669"/>
    <property type="project" value="UniProtKB-KW"/>
</dbReference>
<feature type="domain" description="Radical SAM core" evidence="6">
    <location>
        <begin position="88"/>
        <end position="232"/>
    </location>
</feature>
<dbReference type="InterPro" id="IPR024023">
    <property type="entry name" value="rSAM_paired_HxsB"/>
</dbReference>
<keyword evidence="5" id="KW-0411">Iron-sulfur</keyword>
<name>A0AAP2UE52_9FIRM</name>
<dbReference type="PANTHER" id="PTHR43273">
    <property type="entry name" value="ANAEROBIC SULFATASE-MATURATING ENZYME HOMOLOG ASLB-RELATED"/>
    <property type="match status" value="1"/>
</dbReference>
<keyword evidence="4" id="KW-0408">Iron</keyword>
<dbReference type="InterPro" id="IPR023867">
    <property type="entry name" value="Sulphatase_maturase_rSAM"/>
</dbReference>
<gene>
    <name evidence="7" type="primary">hxsB</name>
    <name evidence="7" type="ORF">NE542_05595</name>
</gene>
<comment type="cofactor">
    <cofactor evidence="1">
        <name>[4Fe-4S] cluster</name>
        <dbReference type="ChEBI" id="CHEBI:49883"/>
    </cofactor>
</comment>
<dbReference type="Proteomes" id="UP001204814">
    <property type="component" value="Unassembled WGS sequence"/>
</dbReference>
<reference evidence="7" key="1">
    <citation type="submission" date="2022-06" db="EMBL/GenBank/DDBJ databases">
        <title>Isolation of gut microbiota from human fecal samples.</title>
        <authorList>
            <person name="Pamer E.G."/>
            <person name="Barat B."/>
            <person name="Waligurski E."/>
            <person name="Medina S."/>
            <person name="Paddock L."/>
            <person name="Mostad J."/>
        </authorList>
    </citation>
    <scope>NUCLEOTIDE SEQUENCE</scope>
    <source>
        <strain evidence="7">DFI.6.24</strain>
    </source>
</reference>
<dbReference type="CDD" id="cd01335">
    <property type="entry name" value="Radical_SAM"/>
    <property type="match status" value="1"/>
</dbReference>
<dbReference type="GO" id="GO:0016491">
    <property type="term" value="F:oxidoreductase activity"/>
    <property type="evidence" value="ECO:0007669"/>
    <property type="project" value="InterPro"/>
</dbReference>
<dbReference type="SFLD" id="SFLDG01384">
    <property type="entry name" value="thioether_bond_formation_requi"/>
    <property type="match status" value="1"/>
</dbReference>
<accession>A0AAP2UE52</accession>
<evidence type="ECO:0000313" key="8">
    <source>
        <dbReference type="Proteomes" id="UP001204814"/>
    </source>
</evidence>
<comment type="caution">
    <text evidence="7">The sequence shown here is derived from an EMBL/GenBank/DDBJ whole genome shotgun (WGS) entry which is preliminary data.</text>
</comment>
<evidence type="ECO:0000256" key="5">
    <source>
        <dbReference type="ARBA" id="ARBA00023014"/>
    </source>
</evidence>
<proteinExistence type="predicted"/>
<dbReference type="AlphaFoldDB" id="A0AAP2UE52"/>
<dbReference type="NCBIfam" id="TIGR04085">
    <property type="entry name" value="rSAM_more_4Fe4S"/>
    <property type="match status" value="1"/>
</dbReference>
<dbReference type="Gene3D" id="3.20.20.70">
    <property type="entry name" value="Aldolase class I"/>
    <property type="match status" value="1"/>
</dbReference>
<dbReference type="InterPro" id="IPR023885">
    <property type="entry name" value="4Fe4S-binding_SPASM_dom"/>
</dbReference>
<evidence type="ECO:0000256" key="4">
    <source>
        <dbReference type="ARBA" id="ARBA00023004"/>
    </source>
</evidence>